<dbReference type="GO" id="GO:0003688">
    <property type="term" value="F:DNA replication origin binding"/>
    <property type="evidence" value="ECO:0007669"/>
    <property type="project" value="TreeGrafter"/>
</dbReference>
<keyword evidence="10" id="KW-1185">Reference proteome</keyword>
<dbReference type="Pfam" id="PF14629">
    <property type="entry name" value="ORC4_C"/>
    <property type="match status" value="1"/>
</dbReference>
<dbReference type="EMBL" id="ML179035">
    <property type="protein sequence ID" value="THV08521.1"/>
    <property type="molecule type" value="Genomic_DNA"/>
</dbReference>
<dbReference type="InterPro" id="IPR016527">
    <property type="entry name" value="ORC4"/>
</dbReference>
<feature type="domain" description="Orc1-like AAA ATPase" evidence="7">
    <location>
        <begin position="142"/>
        <end position="292"/>
    </location>
</feature>
<evidence type="ECO:0000313" key="9">
    <source>
        <dbReference type="EMBL" id="THV08521.1"/>
    </source>
</evidence>
<evidence type="ECO:0000256" key="3">
    <source>
        <dbReference type="ARBA" id="ARBA00022705"/>
    </source>
</evidence>
<comment type="subcellular location">
    <subcellularLocation>
        <location evidence="1">Nucleus</location>
    </subcellularLocation>
</comment>
<evidence type="ECO:0000259" key="7">
    <source>
        <dbReference type="Pfam" id="PF13191"/>
    </source>
</evidence>
<evidence type="ECO:0000256" key="2">
    <source>
        <dbReference type="ARBA" id="ARBA00005334"/>
    </source>
</evidence>
<accession>A0A4S8MZD6</accession>
<dbReference type="SUPFAM" id="SSF52540">
    <property type="entry name" value="P-loop containing nucleoside triphosphate hydrolases"/>
    <property type="match status" value="1"/>
</dbReference>
<evidence type="ECO:0000259" key="8">
    <source>
        <dbReference type="Pfam" id="PF14629"/>
    </source>
</evidence>
<dbReference type="PANTHER" id="PTHR12087">
    <property type="entry name" value="ORIGIN RECOGNITION COMPLEX SUBUNIT 4"/>
    <property type="match status" value="1"/>
</dbReference>
<dbReference type="PANTHER" id="PTHR12087:SF0">
    <property type="entry name" value="ORIGIN RECOGNITION COMPLEX SUBUNIT 4"/>
    <property type="match status" value="1"/>
</dbReference>
<dbReference type="GO" id="GO:0006270">
    <property type="term" value="P:DNA replication initiation"/>
    <property type="evidence" value="ECO:0007669"/>
    <property type="project" value="TreeGrafter"/>
</dbReference>
<evidence type="ECO:0000313" key="10">
    <source>
        <dbReference type="Proteomes" id="UP000297245"/>
    </source>
</evidence>
<comment type="similarity">
    <text evidence="2">Belongs to the ORC4 family.</text>
</comment>
<dbReference type="InterPro" id="IPR032705">
    <property type="entry name" value="ORC4_C"/>
</dbReference>
<dbReference type="InterPro" id="IPR027417">
    <property type="entry name" value="P-loop_NTPase"/>
</dbReference>
<dbReference type="InterPro" id="IPR041664">
    <property type="entry name" value="AAA_16"/>
</dbReference>
<feature type="compositionally biased region" description="Low complexity" evidence="6">
    <location>
        <begin position="68"/>
        <end position="81"/>
    </location>
</feature>
<dbReference type="AlphaFoldDB" id="A0A4S8MZD6"/>
<dbReference type="Gene3D" id="3.40.50.300">
    <property type="entry name" value="P-loop containing nucleotide triphosphate hydrolases"/>
    <property type="match status" value="1"/>
</dbReference>
<feature type="region of interest" description="Disordered" evidence="6">
    <location>
        <begin position="1"/>
        <end position="94"/>
    </location>
</feature>
<keyword evidence="5" id="KW-0539">Nucleus</keyword>
<dbReference type="OrthoDB" id="343623at2759"/>
<dbReference type="GO" id="GO:0005664">
    <property type="term" value="C:nuclear origin of replication recognition complex"/>
    <property type="evidence" value="ECO:0007669"/>
    <property type="project" value="TreeGrafter"/>
</dbReference>
<reference evidence="9 10" key="1">
    <citation type="journal article" date="2019" name="Nat. Ecol. Evol.">
        <title>Megaphylogeny resolves global patterns of mushroom evolution.</title>
        <authorList>
            <person name="Varga T."/>
            <person name="Krizsan K."/>
            <person name="Foldi C."/>
            <person name="Dima B."/>
            <person name="Sanchez-Garcia M."/>
            <person name="Sanchez-Ramirez S."/>
            <person name="Szollosi G.J."/>
            <person name="Szarkandi J.G."/>
            <person name="Papp V."/>
            <person name="Albert L."/>
            <person name="Andreopoulos W."/>
            <person name="Angelini C."/>
            <person name="Antonin V."/>
            <person name="Barry K.W."/>
            <person name="Bougher N.L."/>
            <person name="Buchanan P."/>
            <person name="Buyck B."/>
            <person name="Bense V."/>
            <person name="Catcheside P."/>
            <person name="Chovatia M."/>
            <person name="Cooper J."/>
            <person name="Damon W."/>
            <person name="Desjardin D."/>
            <person name="Finy P."/>
            <person name="Geml J."/>
            <person name="Haridas S."/>
            <person name="Hughes K."/>
            <person name="Justo A."/>
            <person name="Karasinski D."/>
            <person name="Kautmanova I."/>
            <person name="Kiss B."/>
            <person name="Kocsube S."/>
            <person name="Kotiranta H."/>
            <person name="LaButti K.M."/>
            <person name="Lechner B.E."/>
            <person name="Liimatainen K."/>
            <person name="Lipzen A."/>
            <person name="Lukacs Z."/>
            <person name="Mihaltcheva S."/>
            <person name="Morgado L.N."/>
            <person name="Niskanen T."/>
            <person name="Noordeloos M.E."/>
            <person name="Ohm R.A."/>
            <person name="Ortiz-Santana B."/>
            <person name="Ovrebo C."/>
            <person name="Racz N."/>
            <person name="Riley R."/>
            <person name="Savchenko A."/>
            <person name="Shiryaev A."/>
            <person name="Soop K."/>
            <person name="Spirin V."/>
            <person name="Szebenyi C."/>
            <person name="Tomsovsky M."/>
            <person name="Tulloss R.E."/>
            <person name="Uehling J."/>
            <person name="Grigoriev I.V."/>
            <person name="Vagvolgyi C."/>
            <person name="Papp T."/>
            <person name="Martin F.M."/>
            <person name="Miettinen O."/>
            <person name="Hibbett D.S."/>
            <person name="Nagy L.G."/>
        </authorList>
    </citation>
    <scope>NUCLEOTIDE SEQUENCE [LARGE SCALE GENOMIC DNA]</scope>
    <source>
        <strain evidence="9 10">CBS 962.96</strain>
    </source>
</reference>
<gene>
    <name evidence="9" type="ORF">K435DRAFT_641454</name>
</gene>
<keyword evidence="3" id="KW-0235">DNA replication</keyword>
<name>A0A4S8MZD6_DENBC</name>
<keyword evidence="4" id="KW-0238">DNA-binding</keyword>
<dbReference type="Pfam" id="PF13191">
    <property type="entry name" value="AAA_16"/>
    <property type="match status" value="1"/>
</dbReference>
<evidence type="ECO:0000256" key="5">
    <source>
        <dbReference type="ARBA" id="ARBA00023242"/>
    </source>
</evidence>
<dbReference type="Proteomes" id="UP000297245">
    <property type="component" value="Unassembled WGS sequence"/>
</dbReference>
<feature type="domain" description="Origin recognition complex subunit 4 C-terminal" evidence="8">
    <location>
        <begin position="356"/>
        <end position="537"/>
    </location>
</feature>
<organism evidence="9 10">
    <name type="scientific">Dendrothele bispora (strain CBS 962.96)</name>
    <dbReference type="NCBI Taxonomy" id="1314807"/>
    <lineage>
        <taxon>Eukaryota</taxon>
        <taxon>Fungi</taxon>
        <taxon>Dikarya</taxon>
        <taxon>Basidiomycota</taxon>
        <taxon>Agaricomycotina</taxon>
        <taxon>Agaricomycetes</taxon>
        <taxon>Agaricomycetidae</taxon>
        <taxon>Agaricales</taxon>
        <taxon>Agaricales incertae sedis</taxon>
        <taxon>Dendrothele</taxon>
    </lineage>
</organism>
<evidence type="ECO:0000256" key="4">
    <source>
        <dbReference type="ARBA" id="ARBA00023125"/>
    </source>
</evidence>
<evidence type="ECO:0000256" key="6">
    <source>
        <dbReference type="SAM" id="MobiDB-lite"/>
    </source>
</evidence>
<feature type="compositionally biased region" description="Pro residues" evidence="6">
    <location>
        <begin position="56"/>
        <end position="67"/>
    </location>
</feature>
<sequence>MGTKRKSAPTPTRSRPAKRITRRDKNNDQEDSDDQLDCLPTPSRPTRRVQFSTASLPPPPVPYPSPSKPSLKNSTQLQTPSLSPPPRPASPTKKILGNLLPHHHDCLDDYKRAILHNLQSPDVVHEDDEDLNAPANLLASHHVTDLLRGTTERNEGNSCLLLGPRSSGKTRIIEDCVSQLPEQPIVVRLSGWIHQTDRLAMREIAYQLDQQTSSTLLQDIPGDPDEDENPFVSSESEAISGLDSIPTAHLHALISCIPTLPRSTIVILDAFDLFTLHPRQSLLYSLLDTVQSLRMGSGNKGLAVVGLTTRMDTINMLEKRVKSRFSGRMIRTATPRKIVEWINTARGILMPRHTGDDDRMEVEDESTFREMWNNRVEEFLSDNKTVRILEETFSITRDVRTLSRLLIQPILSLTPASPWLTSDQLEQSAVTQRIRPPYPYLHQLNYPSLCLLIASVHMEKTGYPAITFEMLHECVRDRIRTSSSAPIQLNGRSIGMTFETLISARMFVAVAGPSSTIGKEFVRYRCAVHRQDIKQAVEKCGQTNLKTWLSKGY</sequence>
<proteinExistence type="inferred from homology"/>
<protein>
    <submittedName>
        <fullName evidence="9">Uncharacterized protein</fullName>
    </submittedName>
</protein>
<evidence type="ECO:0000256" key="1">
    <source>
        <dbReference type="ARBA" id="ARBA00004123"/>
    </source>
</evidence>